<dbReference type="GO" id="GO:0042393">
    <property type="term" value="F:histone binding"/>
    <property type="evidence" value="ECO:0007669"/>
    <property type="project" value="TreeGrafter"/>
</dbReference>
<comment type="subcellular location">
    <subcellularLocation>
        <location evidence="1">Nucleus</location>
    </subcellularLocation>
</comment>
<dbReference type="FunFam" id="1.10.150.50:FF:000018">
    <property type="entry name" value="Polycomb protein scmh1 isoform 4"/>
    <property type="match status" value="1"/>
</dbReference>
<evidence type="ECO:0000256" key="1">
    <source>
        <dbReference type="ARBA" id="ARBA00004123"/>
    </source>
</evidence>
<evidence type="ECO:0000259" key="8">
    <source>
        <dbReference type="PROSITE" id="PS50105"/>
    </source>
</evidence>
<dbReference type="PROSITE" id="PS50105">
    <property type="entry name" value="SAM_DOMAIN"/>
    <property type="match status" value="1"/>
</dbReference>
<dbReference type="PANTHER" id="PTHR12247:SF132">
    <property type="entry name" value="POLYCOMB PROTEIN SCM"/>
    <property type="match status" value="1"/>
</dbReference>
<dbReference type="CDD" id="cd09578">
    <property type="entry name" value="SAM_Scm"/>
    <property type="match status" value="1"/>
</dbReference>
<dbReference type="GO" id="GO:0045892">
    <property type="term" value="P:negative regulation of DNA-templated transcription"/>
    <property type="evidence" value="ECO:0007669"/>
    <property type="project" value="TreeGrafter"/>
</dbReference>
<evidence type="ECO:0000256" key="7">
    <source>
        <dbReference type="SAM" id="MobiDB-lite"/>
    </source>
</evidence>
<dbReference type="InterPro" id="IPR050548">
    <property type="entry name" value="PcG_chromatin_remod_factors"/>
</dbReference>
<keyword evidence="6" id="KW-0539">Nucleus</keyword>
<evidence type="ECO:0000256" key="5">
    <source>
        <dbReference type="ARBA" id="ARBA00023163"/>
    </source>
</evidence>
<dbReference type="InterPro" id="IPR013761">
    <property type="entry name" value="SAM/pointed_sf"/>
</dbReference>
<dbReference type="PANTHER" id="PTHR12247">
    <property type="entry name" value="POLYCOMB GROUP PROTEIN"/>
    <property type="match status" value="1"/>
</dbReference>
<dbReference type="SUPFAM" id="SSF47769">
    <property type="entry name" value="SAM/Pointed domain"/>
    <property type="match status" value="1"/>
</dbReference>
<dbReference type="AlphaFoldDB" id="A0A8C2S0D8"/>
<dbReference type="Ensembl" id="ENSCHIT00010050535.1">
    <property type="protein sequence ID" value="ENSCHIP00010035939.1"/>
    <property type="gene ID" value="ENSCHIG00010026745.1"/>
</dbReference>
<dbReference type="GO" id="GO:0005634">
    <property type="term" value="C:nucleus"/>
    <property type="evidence" value="ECO:0007669"/>
    <property type="project" value="UniProtKB-SubCell"/>
</dbReference>
<dbReference type="GO" id="GO:0003682">
    <property type="term" value="F:chromatin binding"/>
    <property type="evidence" value="ECO:0007669"/>
    <property type="project" value="TreeGrafter"/>
</dbReference>
<keyword evidence="4" id="KW-0805">Transcription regulation</keyword>
<evidence type="ECO:0000313" key="9">
    <source>
        <dbReference type="Ensembl" id="ENSCHIP00010035939.1"/>
    </source>
</evidence>
<comment type="similarity">
    <text evidence="2">Belongs to the SCM family.</text>
</comment>
<accession>A0A8C2S0D8</accession>
<keyword evidence="5" id="KW-0804">Transcription</keyword>
<evidence type="ECO:0000256" key="6">
    <source>
        <dbReference type="ARBA" id="ARBA00023242"/>
    </source>
</evidence>
<keyword evidence="3" id="KW-0678">Repressor</keyword>
<organism evidence="9">
    <name type="scientific">Capra hircus</name>
    <name type="common">Goat</name>
    <dbReference type="NCBI Taxonomy" id="9925"/>
    <lineage>
        <taxon>Eukaryota</taxon>
        <taxon>Metazoa</taxon>
        <taxon>Chordata</taxon>
        <taxon>Craniata</taxon>
        <taxon>Vertebrata</taxon>
        <taxon>Euteleostomi</taxon>
        <taxon>Mammalia</taxon>
        <taxon>Eutheria</taxon>
        <taxon>Laurasiatheria</taxon>
        <taxon>Artiodactyla</taxon>
        <taxon>Ruminantia</taxon>
        <taxon>Pecora</taxon>
        <taxon>Bovidae</taxon>
        <taxon>Caprinae</taxon>
        <taxon>Capra</taxon>
    </lineage>
</organism>
<dbReference type="InterPro" id="IPR001660">
    <property type="entry name" value="SAM"/>
</dbReference>
<dbReference type="Gene3D" id="1.10.150.50">
    <property type="entry name" value="Transcription Factor, Ets-1"/>
    <property type="match status" value="1"/>
</dbReference>
<name>A0A8C2S0D8_CAPHI</name>
<dbReference type="InterPro" id="IPR047531">
    <property type="entry name" value="SAM_Scm-like"/>
</dbReference>
<evidence type="ECO:0000256" key="2">
    <source>
        <dbReference type="ARBA" id="ARBA00008469"/>
    </source>
</evidence>
<dbReference type="Pfam" id="PF00536">
    <property type="entry name" value="SAM_1"/>
    <property type="match status" value="1"/>
</dbReference>
<evidence type="ECO:0000256" key="4">
    <source>
        <dbReference type="ARBA" id="ARBA00023015"/>
    </source>
</evidence>
<feature type="region of interest" description="Disordered" evidence="7">
    <location>
        <begin position="1"/>
        <end position="25"/>
    </location>
</feature>
<protein>
    <recommendedName>
        <fullName evidence="8">SAM domain-containing protein</fullName>
    </recommendedName>
</protein>
<sequence>ISTHTPVSMNGSQSVPCTSSPKVVETKSSIKSSQLEVEFEMQRESEAPTSPVRNNPDFFKESFPEDPSTWSVDEVIMFLQDVDPQTLDPLVDLFRDHEIDGKALLLLKSDVIMKYMGLKLGPALKLCYYIEKLKEGKYN</sequence>
<evidence type="ECO:0000256" key="3">
    <source>
        <dbReference type="ARBA" id="ARBA00022491"/>
    </source>
</evidence>
<feature type="domain" description="SAM" evidence="8">
    <location>
        <begin position="70"/>
        <end position="136"/>
    </location>
</feature>
<dbReference type="SMART" id="SM00454">
    <property type="entry name" value="SAM"/>
    <property type="match status" value="1"/>
</dbReference>
<reference evidence="9" key="1">
    <citation type="submission" date="2025-08" db="UniProtKB">
        <authorList>
            <consortium name="Ensembl"/>
        </authorList>
    </citation>
    <scope>IDENTIFICATION</scope>
</reference>
<proteinExistence type="inferred from homology"/>